<evidence type="ECO:0000259" key="14">
    <source>
        <dbReference type="PROSITE" id="PS50157"/>
    </source>
</evidence>
<dbReference type="AlphaFoldDB" id="A0A6J2THS7"/>
<dbReference type="SMART" id="SM00355">
    <property type="entry name" value="ZnF_C2H2"/>
    <property type="match status" value="5"/>
</dbReference>
<keyword evidence="16" id="KW-1185">Reference proteome</keyword>
<dbReference type="GO" id="GO:0003677">
    <property type="term" value="F:DNA binding"/>
    <property type="evidence" value="ECO:0007669"/>
    <property type="project" value="UniProtKB-KW"/>
</dbReference>
<evidence type="ECO:0000256" key="1">
    <source>
        <dbReference type="ARBA" id="ARBA00004123"/>
    </source>
</evidence>
<dbReference type="GeneID" id="115624206"/>
<protein>
    <submittedName>
        <fullName evidence="17">Zinc finger protein 700-like</fullName>
    </submittedName>
</protein>
<proteinExistence type="inferred from homology"/>
<keyword evidence="8" id="KW-0238">DNA-binding</keyword>
<feature type="binding site" evidence="12">
    <location>
        <position position="8"/>
    </location>
    <ligand>
        <name>Zn(2+)</name>
        <dbReference type="ChEBI" id="CHEBI:29105"/>
    </ligand>
</feature>
<dbReference type="GO" id="GO:0010468">
    <property type="term" value="P:regulation of gene expression"/>
    <property type="evidence" value="ECO:0007669"/>
    <property type="project" value="TreeGrafter"/>
</dbReference>
<evidence type="ECO:0000259" key="15">
    <source>
        <dbReference type="PROSITE" id="PS51915"/>
    </source>
</evidence>
<dbReference type="PANTHER" id="PTHR16515:SF49">
    <property type="entry name" value="GASTRULA ZINC FINGER PROTEIN XLCGF49.1-LIKE-RELATED"/>
    <property type="match status" value="1"/>
</dbReference>
<dbReference type="FunFam" id="3.30.160.60:FF:000100">
    <property type="entry name" value="Zinc finger 45-like"/>
    <property type="match status" value="1"/>
</dbReference>
<comment type="similarity">
    <text evidence="2">Belongs to the krueppel C2H2-type zinc-finger protein family.</text>
</comment>
<reference evidence="17" key="1">
    <citation type="submission" date="2025-08" db="UniProtKB">
        <authorList>
            <consortium name="RefSeq"/>
        </authorList>
    </citation>
    <scope>IDENTIFICATION</scope>
    <source>
        <strain evidence="17">11010-0011.00</strain>
        <tissue evidence="17">Whole body</tissue>
    </source>
</reference>
<evidence type="ECO:0000256" key="2">
    <source>
        <dbReference type="ARBA" id="ARBA00006991"/>
    </source>
</evidence>
<evidence type="ECO:0000256" key="11">
    <source>
        <dbReference type="PROSITE-ProRule" id="PRU00042"/>
    </source>
</evidence>
<dbReference type="SUPFAM" id="SSF57716">
    <property type="entry name" value="Glucocorticoid receptor-like (DNA-binding domain)"/>
    <property type="match status" value="1"/>
</dbReference>
<dbReference type="OrthoDB" id="8117402at2759"/>
<dbReference type="InterPro" id="IPR012934">
    <property type="entry name" value="Znf_AD"/>
</dbReference>
<dbReference type="PROSITE" id="PS00028">
    <property type="entry name" value="ZINC_FINGER_C2H2_1"/>
    <property type="match status" value="5"/>
</dbReference>
<dbReference type="Pfam" id="PF00096">
    <property type="entry name" value="zf-C2H2"/>
    <property type="match status" value="3"/>
</dbReference>
<sequence length="417" mass="48043">MPLQCRTCGGLTYKSNSKNLFEAKNAPLLDEIELFLGTQLVNKPELPTCICVLCVLDLNQVIIFRERCVRTQKLFLNQYNDRKVTAIPVPDTEYDDDYDDNEEISQEVYNEVAALEAANQDVDEIDDDFEDARDLFGIPEEDKTAQDPESLIATMQKEFISAIDESSVTSGEDEDNQDFTDSSGSNEESRRKQLPDSTAEADGLPSKPAKSKTNSATSSTKYPTSSEIDTNKKHAVKKKYVSWKCLTEEEIVERKRQMRRRDHVCDQCGRHFTDQSNFKLHMLRHTGVKNYECTECGKKYYTEHLLSLHVRISHKGEKPYVCKHCGRAFHNSTSRSMHERIHTNIRPYACKTCSKTFNSASGRKRHELIHTGERPYHCEICNQTFQRNTHLKSHNRSKQHRNNERSLVWSLSRTESE</sequence>
<dbReference type="PANTHER" id="PTHR16515">
    <property type="entry name" value="PR DOMAIN ZINC FINGER PROTEIN"/>
    <property type="match status" value="1"/>
</dbReference>
<feature type="domain" description="C2H2-type" evidence="14">
    <location>
        <begin position="263"/>
        <end position="290"/>
    </location>
</feature>
<keyword evidence="4" id="KW-0677">Repeat</keyword>
<evidence type="ECO:0000256" key="9">
    <source>
        <dbReference type="ARBA" id="ARBA00023163"/>
    </source>
</evidence>
<feature type="domain" description="C2H2-type" evidence="14">
    <location>
        <begin position="320"/>
        <end position="347"/>
    </location>
</feature>
<dbReference type="FunFam" id="3.30.160.60:FF:000240">
    <property type="entry name" value="Zinc finger protein 250"/>
    <property type="match status" value="1"/>
</dbReference>
<evidence type="ECO:0000313" key="17">
    <source>
        <dbReference type="RefSeq" id="XP_030374673.1"/>
    </source>
</evidence>
<evidence type="ECO:0000256" key="3">
    <source>
        <dbReference type="ARBA" id="ARBA00022723"/>
    </source>
</evidence>
<dbReference type="PROSITE" id="PS51915">
    <property type="entry name" value="ZAD"/>
    <property type="match status" value="1"/>
</dbReference>
<feature type="compositionally biased region" description="Basic residues" evidence="13">
    <location>
        <begin position="390"/>
        <end position="400"/>
    </location>
</feature>
<dbReference type="FunFam" id="3.30.160.60:FF:000624">
    <property type="entry name" value="zinc finger protein 697"/>
    <property type="match status" value="1"/>
</dbReference>
<dbReference type="Proteomes" id="UP000504634">
    <property type="component" value="Unplaced"/>
</dbReference>
<dbReference type="GO" id="GO:0002009">
    <property type="term" value="P:morphogenesis of an epithelium"/>
    <property type="evidence" value="ECO:0007669"/>
    <property type="project" value="UniProtKB-ARBA"/>
</dbReference>
<evidence type="ECO:0000256" key="8">
    <source>
        <dbReference type="ARBA" id="ARBA00023125"/>
    </source>
</evidence>
<dbReference type="FunFam" id="3.30.160.60:FF:000744">
    <property type="entry name" value="zinc finger E-box-binding homeobox 1"/>
    <property type="match status" value="1"/>
</dbReference>
<feature type="region of interest" description="Disordered" evidence="13">
    <location>
        <begin position="390"/>
        <end position="417"/>
    </location>
</feature>
<feature type="domain" description="C2H2-type" evidence="14">
    <location>
        <begin position="376"/>
        <end position="405"/>
    </location>
</feature>
<feature type="domain" description="C2H2-type" evidence="14">
    <location>
        <begin position="348"/>
        <end position="375"/>
    </location>
</feature>
<evidence type="ECO:0000256" key="5">
    <source>
        <dbReference type="ARBA" id="ARBA00022771"/>
    </source>
</evidence>
<feature type="binding site" evidence="12">
    <location>
        <position position="54"/>
    </location>
    <ligand>
        <name>Zn(2+)</name>
        <dbReference type="ChEBI" id="CHEBI:29105"/>
    </ligand>
</feature>
<evidence type="ECO:0000256" key="6">
    <source>
        <dbReference type="ARBA" id="ARBA00022833"/>
    </source>
</evidence>
<keyword evidence="9" id="KW-0804">Transcription</keyword>
<feature type="binding site" evidence="12">
    <location>
        <position position="51"/>
    </location>
    <ligand>
        <name>Zn(2+)</name>
        <dbReference type="ChEBI" id="CHEBI:29105"/>
    </ligand>
</feature>
<dbReference type="InterPro" id="IPR036236">
    <property type="entry name" value="Znf_C2H2_sf"/>
</dbReference>
<dbReference type="Pfam" id="PF12874">
    <property type="entry name" value="zf-met"/>
    <property type="match status" value="1"/>
</dbReference>
<dbReference type="Gene3D" id="3.40.1800.20">
    <property type="match status" value="1"/>
</dbReference>
<gene>
    <name evidence="17" type="primary">LOC115624206</name>
</gene>
<dbReference type="SUPFAM" id="SSF57667">
    <property type="entry name" value="beta-beta-alpha zinc fingers"/>
    <property type="match status" value="3"/>
</dbReference>
<evidence type="ECO:0000256" key="13">
    <source>
        <dbReference type="SAM" id="MobiDB-lite"/>
    </source>
</evidence>
<dbReference type="InterPro" id="IPR013087">
    <property type="entry name" value="Znf_C2H2_type"/>
</dbReference>
<evidence type="ECO:0000313" key="16">
    <source>
        <dbReference type="Proteomes" id="UP000504634"/>
    </source>
</evidence>
<evidence type="ECO:0000256" key="12">
    <source>
        <dbReference type="PROSITE-ProRule" id="PRU01263"/>
    </source>
</evidence>
<comment type="subcellular location">
    <subcellularLocation>
        <location evidence="1">Nucleus</location>
    </subcellularLocation>
</comment>
<dbReference type="Pfam" id="PF07776">
    <property type="entry name" value="zf-AD"/>
    <property type="match status" value="1"/>
</dbReference>
<name>A0A6J2THS7_DROLE</name>
<evidence type="ECO:0000256" key="10">
    <source>
        <dbReference type="ARBA" id="ARBA00023242"/>
    </source>
</evidence>
<dbReference type="GO" id="GO:0048598">
    <property type="term" value="P:embryonic morphogenesis"/>
    <property type="evidence" value="ECO:0007669"/>
    <property type="project" value="UniProtKB-ARBA"/>
</dbReference>
<feature type="domain" description="C2H2-type" evidence="14">
    <location>
        <begin position="291"/>
        <end position="319"/>
    </location>
</feature>
<dbReference type="Gene3D" id="3.30.160.60">
    <property type="entry name" value="Classic Zinc Finger"/>
    <property type="match status" value="5"/>
</dbReference>
<dbReference type="SMART" id="SM00868">
    <property type="entry name" value="zf-AD"/>
    <property type="match status" value="1"/>
</dbReference>
<keyword evidence="5 11" id="KW-0863">Zinc-finger</keyword>
<dbReference type="GO" id="GO:0008270">
    <property type="term" value="F:zinc ion binding"/>
    <property type="evidence" value="ECO:0007669"/>
    <property type="project" value="UniProtKB-UniRule"/>
</dbReference>
<dbReference type="InterPro" id="IPR050331">
    <property type="entry name" value="Zinc_finger"/>
</dbReference>
<dbReference type="GO" id="GO:0005634">
    <property type="term" value="C:nucleus"/>
    <property type="evidence" value="ECO:0007669"/>
    <property type="project" value="UniProtKB-SubCell"/>
</dbReference>
<evidence type="ECO:0000256" key="4">
    <source>
        <dbReference type="ARBA" id="ARBA00022737"/>
    </source>
</evidence>
<accession>A0A6J2THS7</accession>
<evidence type="ECO:0000256" key="7">
    <source>
        <dbReference type="ARBA" id="ARBA00023015"/>
    </source>
</evidence>
<feature type="binding site" evidence="12">
    <location>
        <position position="5"/>
    </location>
    <ligand>
        <name>Zn(2+)</name>
        <dbReference type="ChEBI" id="CHEBI:29105"/>
    </ligand>
</feature>
<feature type="compositionally biased region" description="Low complexity" evidence="13">
    <location>
        <begin position="205"/>
        <end position="221"/>
    </location>
</feature>
<keyword evidence="3 12" id="KW-0479">Metal-binding</keyword>
<organism evidence="16 17">
    <name type="scientific">Drosophila lebanonensis</name>
    <name type="common">Fruit fly</name>
    <name type="synonym">Scaptodrosophila lebanonensis</name>
    <dbReference type="NCBI Taxonomy" id="7225"/>
    <lineage>
        <taxon>Eukaryota</taxon>
        <taxon>Metazoa</taxon>
        <taxon>Ecdysozoa</taxon>
        <taxon>Arthropoda</taxon>
        <taxon>Hexapoda</taxon>
        <taxon>Insecta</taxon>
        <taxon>Pterygota</taxon>
        <taxon>Neoptera</taxon>
        <taxon>Endopterygota</taxon>
        <taxon>Diptera</taxon>
        <taxon>Brachycera</taxon>
        <taxon>Muscomorpha</taxon>
        <taxon>Ephydroidea</taxon>
        <taxon>Drosophilidae</taxon>
        <taxon>Scaptodrosophila</taxon>
    </lineage>
</organism>
<keyword evidence="10" id="KW-0539">Nucleus</keyword>
<dbReference type="RefSeq" id="XP_030374673.1">
    <property type="nucleotide sequence ID" value="XM_030518813.1"/>
</dbReference>
<feature type="region of interest" description="Disordered" evidence="13">
    <location>
        <begin position="165"/>
        <end position="233"/>
    </location>
</feature>
<dbReference type="PROSITE" id="PS50157">
    <property type="entry name" value="ZINC_FINGER_C2H2_2"/>
    <property type="match status" value="5"/>
</dbReference>
<keyword evidence="7" id="KW-0805">Transcription regulation</keyword>
<feature type="domain" description="ZAD" evidence="15">
    <location>
        <begin position="3"/>
        <end position="78"/>
    </location>
</feature>
<keyword evidence="6 12" id="KW-0862">Zinc</keyword>